<dbReference type="PANTHER" id="PTHR24282:SF273">
    <property type="entry name" value="CYTOCHROME P450 CYP72A219-LIKE"/>
    <property type="match status" value="1"/>
</dbReference>
<evidence type="ECO:0000256" key="12">
    <source>
        <dbReference type="SAM" id="Phobius"/>
    </source>
</evidence>
<keyword evidence="5 11" id="KW-0479">Metal-binding</keyword>
<dbReference type="PRINTS" id="PR00385">
    <property type="entry name" value="P450"/>
</dbReference>
<dbReference type="Pfam" id="PF00067">
    <property type="entry name" value="p450"/>
    <property type="match status" value="1"/>
</dbReference>
<dbReference type="InterPro" id="IPR001128">
    <property type="entry name" value="Cyt_P450"/>
</dbReference>
<comment type="subcellular location">
    <subcellularLocation>
        <location evidence="1">Membrane</location>
        <topology evidence="1">Single-pass membrane protein</topology>
    </subcellularLocation>
</comment>
<reference evidence="13 14" key="1">
    <citation type="submission" date="2024-12" db="EMBL/GenBank/DDBJ databases">
        <title>The unique morphological basis and parallel evolutionary history of personate flowers in Penstemon.</title>
        <authorList>
            <person name="Depatie T.H."/>
            <person name="Wessinger C.A."/>
        </authorList>
    </citation>
    <scope>NUCLEOTIDE SEQUENCE [LARGE SCALE GENOMIC DNA]</scope>
    <source>
        <strain evidence="13">WTNN_2</strain>
        <tissue evidence="13">Leaf</tissue>
    </source>
</reference>
<dbReference type="InterPro" id="IPR050665">
    <property type="entry name" value="Cytochrome_P450_Monooxygen"/>
</dbReference>
<feature type="transmembrane region" description="Helical" evidence="12">
    <location>
        <begin position="93"/>
        <end position="113"/>
    </location>
</feature>
<comment type="caution">
    <text evidence="13">The sequence shown here is derived from an EMBL/GenBank/DDBJ whole genome shotgun (WGS) entry which is preliminary data.</text>
</comment>
<dbReference type="PANTHER" id="PTHR24282">
    <property type="entry name" value="CYTOCHROME P450 FAMILY MEMBER"/>
    <property type="match status" value="1"/>
</dbReference>
<dbReference type="GO" id="GO:0046872">
    <property type="term" value="F:metal ion binding"/>
    <property type="evidence" value="ECO:0007669"/>
    <property type="project" value="UniProtKB-KW"/>
</dbReference>
<evidence type="ECO:0000256" key="1">
    <source>
        <dbReference type="ARBA" id="ARBA00004167"/>
    </source>
</evidence>
<proteinExistence type="inferred from homology"/>
<keyword evidence="3 11" id="KW-0349">Heme</keyword>
<dbReference type="PRINTS" id="PR00463">
    <property type="entry name" value="EP450I"/>
</dbReference>
<keyword evidence="7" id="KW-0560">Oxidoreductase</keyword>
<dbReference type="InterPro" id="IPR036396">
    <property type="entry name" value="Cyt_P450_sf"/>
</dbReference>
<evidence type="ECO:0000256" key="9">
    <source>
        <dbReference type="ARBA" id="ARBA00023033"/>
    </source>
</evidence>
<evidence type="ECO:0000256" key="7">
    <source>
        <dbReference type="ARBA" id="ARBA00023002"/>
    </source>
</evidence>
<dbReference type="EMBL" id="JBJXBP010000008">
    <property type="protein sequence ID" value="KAL3813117.1"/>
    <property type="molecule type" value="Genomic_DNA"/>
</dbReference>
<name>A0ABD3RJE6_9LAMI</name>
<protein>
    <recommendedName>
        <fullName evidence="15">Cytochrome P450</fullName>
    </recommendedName>
</protein>
<sequence>MSIEDVIEECKLFYFAGSETTSSLLHWTTVMLSIHQDWKTRAREEILQFFGKNEPTVNGLNRLKIVNMILYEVLRLYTPIPMIARSSIKKVKVGNLTLLVGVHVLLLIGLLHYDQTIWGEDVNEFKPKRFSDGISKATKAQFSFIPFSSDPRICIVQHLAMIEVKMALAMILQKFSFELSPSYLHAPF</sequence>
<dbReference type="GO" id="GO:0016020">
    <property type="term" value="C:membrane"/>
    <property type="evidence" value="ECO:0007669"/>
    <property type="project" value="UniProtKB-SubCell"/>
</dbReference>
<keyword evidence="10 12" id="KW-0472">Membrane</keyword>
<accession>A0ABD3RJE6</accession>
<comment type="cofactor">
    <cofactor evidence="11">
        <name>heme</name>
        <dbReference type="ChEBI" id="CHEBI:30413"/>
    </cofactor>
</comment>
<keyword evidence="4 12" id="KW-0812">Transmembrane</keyword>
<evidence type="ECO:0000256" key="8">
    <source>
        <dbReference type="ARBA" id="ARBA00023004"/>
    </source>
</evidence>
<evidence type="ECO:0000256" key="5">
    <source>
        <dbReference type="ARBA" id="ARBA00022723"/>
    </source>
</evidence>
<evidence type="ECO:0000256" key="11">
    <source>
        <dbReference type="PIRSR" id="PIRSR602401-1"/>
    </source>
</evidence>
<evidence type="ECO:0000256" key="10">
    <source>
        <dbReference type="ARBA" id="ARBA00023136"/>
    </source>
</evidence>
<dbReference type="SUPFAM" id="SSF48264">
    <property type="entry name" value="Cytochrome P450"/>
    <property type="match status" value="1"/>
</dbReference>
<evidence type="ECO:0000256" key="6">
    <source>
        <dbReference type="ARBA" id="ARBA00022989"/>
    </source>
</evidence>
<evidence type="ECO:0000313" key="14">
    <source>
        <dbReference type="Proteomes" id="UP001634393"/>
    </source>
</evidence>
<evidence type="ECO:0000256" key="2">
    <source>
        <dbReference type="ARBA" id="ARBA00010617"/>
    </source>
</evidence>
<keyword evidence="9" id="KW-0503">Monooxygenase</keyword>
<keyword evidence="6 12" id="KW-1133">Transmembrane helix</keyword>
<keyword evidence="8 11" id="KW-0408">Iron</keyword>
<keyword evidence="14" id="KW-1185">Reference proteome</keyword>
<gene>
    <name evidence="13" type="ORF">ACJIZ3_014385</name>
</gene>
<evidence type="ECO:0000256" key="3">
    <source>
        <dbReference type="ARBA" id="ARBA00022617"/>
    </source>
</evidence>
<dbReference type="AlphaFoldDB" id="A0ABD3RJE6"/>
<evidence type="ECO:0000313" key="13">
    <source>
        <dbReference type="EMBL" id="KAL3813117.1"/>
    </source>
</evidence>
<dbReference type="Gene3D" id="1.10.630.10">
    <property type="entry name" value="Cytochrome P450"/>
    <property type="match status" value="1"/>
</dbReference>
<dbReference type="Proteomes" id="UP001634393">
    <property type="component" value="Unassembled WGS sequence"/>
</dbReference>
<evidence type="ECO:0008006" key="15">
    <source>
        <dbReference type="Google" id="ProtNLM"/>
    </source>
</evidence>
<comment type="similarity">
    <text evidence="2">Belongs to the cytochrome P450 family.</text>
</comment>
<dbReference type="InterPro" id="IPR002401">
    <property type="entry name" value="Cyt_P450_E_grp-I"/>
</dbReference>
<feature type="binding site" description="axial binding residue" evidence="11">
    <location>
        <position position="154"/>
    </location>
    <ligand>
        <name>heme</name>
        <dbReference type="ChEBI" id="CHEBI:30413"/>
    </ligand>
    <ligandPart>
        <name>Fe</name>
        <dbReference type="ChEBI" id="CHEBI:18248"/>
    </ligandPart>
</feature>
<evidence type="ECO:0000256" key="4">
    <source>
        <dbReference type="ARBA" id="ARBA00022692"/>
    </source>
</evidence>
<organism evidence="13 14">
    <name type="scientific">Penstemon smallii</name>
    <dbReference type="NCBI Taxonomy" id="265156"/>
    <lineage>
        <taxon>Eukaryota</taxon>
        <taxon>Viridiplantae</taxon>
        <taxon>Streptophyta</taxon>
        <taxon>Embryophyta</taxon>
        <taxon>Tracheophyta</taxon>
        <taxon>Spermatophyta</taxon>
        <taxon>Magnoliopsida</taxon>
        <taxon>eudicotyledons</taxon>
        <taxon>Gunneridae</taxon>
        <taxon>Pentapetalae</taxon>
        <taxon>asterids</taxon>
        <taxon>lamiids</taxon>
        <taxon>Lamiales</taxon>
        <taxon>Plantaginaceae</taxon>
        <taxon>Cheloneae</taxon>
        <taxon>Penstemon</taxon>
    </lineage>
</organism>
<dbReference type="GO" id="GO:0004497">
    <property type="term" value="F:monooxygenase activity"/>
    <property type="evidence" value="ECO:0007669"/>
    <property type="project" value="UniProtKB-KW"/>
</dbReference>